<protein>
    <recommendedName>
        <fullName evidence="17">peptidoglycan glycosyltransferase</fullName>
        <ecNumber evidence="17">2.4.99.28</ecNumber>
    </recommendedName>
</protein>
<dbReference type="SUPFAM" id="SSF56601">
    <property type="entry name" value="beta-lactamase/transpeptidase-like"/>
    <property type="match status" value="1"/>
</dbReference>
<dbReference type="GO" id="GO:0009252">
    <property type="term" value="P:peptidoglycan biosynthetic process"/>
    <property type="evidence" value="ECO:0007669"/>
    <property type="project" value="UniProtKB-KW"/>
</dbReference>
<evidence type="ECO:0000256" key="6">
    <source>
        <dbReference type="ARBA" id="ARBA00022670"/>
    </source>
</evidence>
<comment type="similarity">
    <text evidence="3">In the C-terminal section; belongs to the transpeptidase family.</text>
</comment>
<dbReference type="InterPro" id="IPR012338">
    <property type="entry name" value="Beta-lactam/transpept-like"/>
</dbReference>
<feature type="domain" description="Glycosyl transferase family 51" evidence="22">
    <location>
        <begin position="90"/>
        <end position="264"/>
    </location>
</feature>
<comment type="pathway">
    <text evidence="2">Cell wall biogenesis; peptidoglycan biosynthesis.</text>
</comment>
<dbReference type="Proteomes" id="UP000002207">
    <property type="component" value="Chromosome"/>
</dbReference>
<dbReference type="Gene3D" id="3.40.710.10">
    <property type="entry name" value="DD-peptidase/beta-lactamase superfamily"/>
    <property type="match status" value="2"/>
</dbReference>
<dbReference type="EMBL" id="CP001472">
    <property type="protein sequence ID" value="ACO33067.1"/>
    <property type="molecule type" value="Genomic_DNA"/>
</dbReference>
<keyword evidence="15" id="KW-0511">Multifunctional enzyme</keyword>
<comment type="pathway">
    <text evidence="19">Glycan biosynthesis.</text>
</comment>
<keyword evidence="8" id="KW-0808">Transferase</keyword>
<dbReference type="GO" id="GO:0004180">
    <property type="term" value="F:carboxypeptidase activity"/>
    <property type="evidence" value="ECO:0007669"/>
    <property type="project" value="UniProtKB-KW"/>
</dbReference>
<proteinExistence type="inferred from homology"/>
<dbReference type="InterPro" id="IPR001460">
    <property type="entry name" value="PCN-bd_Tpept"/>
</dbReference>
<evidence type="ECO:0000256" key="17">
    <source>
        <dbReference type="ARBA" id="ARBA00044770"/>
    </source>
</evidence>
<dbReference type="Pfam" id="PF00905">
    <property type="entry name" value="Transpeptidase"/>
    <property type="match status" value="1"/>
</dbReference>
<dbReference type="GO" id="GO:0030288">
    <property type="term" value="C:outer membrane-bounded periplasmic space"/>
    <property type="evidence" value="ECO:0007669"/>
    <property type="project" value="TreeGrafter"/>
</dbReference>
<dbReference type="Pfam" id="PF00912">
    <property type="entry name" value="Transgly"/>
    <property type="match status" value="1"/>
</dbReference>
<evidence type="ECO:0000256" key="2">
    <source>
        <dbReference type="ARBA" id="ARBA00004752"/>
    </source>
</evidence>
<evidence type="ECO:0000313" key="23">
    <source>
        <dbReference type="EMBL" id="ACO33067.1"/>
    </source>
</evidence>
<evidence type="ECO:0000259" key="22">
    <source>
        <dbReference type="Pfam" id="PF00912"/>
    </source>
</evidence>
<name>C1F6B5_ACIC5</name>
<dbReference type="RefSeq" id="WP_015898378.1">
    <property type="nucleotide sequence ID" value="NC_012483.1"/>
</dbReference>
<dbReference type="HOGENOM" id="CLU_006354_2_4_0"/>
<evidence type="ECO:0000256" key="8">
    <source>
        <dbReference type="ARBA" id="ARBA00022679"/>
    </source>
</evidence>
<gene>
    <name evidence="23" type="ordered locus">ACP_3346</name>
</gene>
<dbReference type="InterPro" id="IPR001264">
    <property type="entry name" value="Glyco_trans_51"/>
</dbReference>
<dbReference type="InterPro" id="IPR036950">
    <property type="entry name" value="PBP_transglycosylase"/>
</dbReference>
<comment type="similarity">
    <text evidence="4">In the N-terminal section; belongs to the glycosyltransferase 51 family.</text>
</comment>
<evidence type="ECO:0000256" key="20">
    <source>
        <dbReference type="SAM" id="Phobius"/>
    </source>
</evidence>
<evidence type="ECO:0000256" key="7">
    <source>
        <dbReference type="ARBA" id="ARBA00022676"/>
    </source>
</evidence>
<keyword evidence="14 20" id="KW-0472">Membrane</keyword>
<evidence type="ECO:0000256" key="11">
    <source>
        <dbReference type="ARBA" id="ARBA00022960"/>
    </source>
</evidence>
<dbReference type="GO" id="GO:0008360">
    <property type="term" value="P:regulation of cell shape"/>
    <property type="evidence" value="ECO:0007669"/>
    <property type="project" value="UniProtKB-KW"/>
</dbReference>
<dbReference type="GO" id="GO:0008955">
    <property type="term" value="F:peptidoglycan glycosyltransferase activity"/>
    <property type="evidence" value="ECO:0007669"/>
    <property type="project" value="UniProtKB-EC"/>
</dbReference>
<keyword evidence="9 20" id="KW-0812">Transmembrane</keyword>
<feature type="domain" description="Penicillin-binding protein transpeptidase" evidence="21">
    <location>
        <begin position="455"/>
        <end position="692"/>
    </location>
</feature>
<evidence type="ECO:0000256" key="13">
    <source>
        <dbReference type="ARBA" id="ARBA00022989"/>
    </source>
</evidence>
<sequence>MDRLDRRGPWDVTEESFHRRPARAQRPEFRPPARRRKVAGSLALVLLVVLAAAAGSLGGVLLIYSVDLPQISELEHYRPMSTTEIYDRNGQLIGSFALQRRTVVRYQDFAPVLRDAIISIEDKNFESHWGVNLFRIAGAAYHDMVSHTRSQGASTLTMQLARNLFLSDRRTFSRKLQEVLLTLQMEHTLTKQQIFTLYANQIYLGSGVYGFEAGAEFYFSKHASQLTLPEAALLAALPKGPEEYSPIRNPTRAFERRNLVIDEMLEDGKITDAQANAARNAPLGLHLAPPPNSVAPWFVENVREELDRRFGTQRVHEAGLKVYTTLDLNLQKVANQAVLTGLEAYEQRHGWRGHLLNVLDADLNPETFWHPDWSNPAVPGAWMHAVVTDVEPYQVTARIAKRTLLLAPDDWKWTGFTSAEKFLHVGDIIYVHLTADDGTVLHGELAEDSGVEAALLAIDNSTGGVLAMVGGRDFNLSQFNRATQAERQTGSSFKPYVYTAAVEDGITPQDHILDTPVSWGSYVPHNYDHRFEGSITIEHAFADSRNIPALKLAARVGIHNVIALAHKFGVTSNIPPFLPIALGAVEISLEQQVSAYSVFPNDGVRIAPHLIRKVTDAQGIPLLQTEPQVSEVITAKTARTMIAMFKDVIAHGTGENVAALHHALGGKTGTTNNYTDAWFVGFSPSTTCGVWVGYDDRESLGKGETGAHAALPIWTEFMKAAITGKPDETFPGDAFPLPDSMKGSTIQIQPHSAASHP</sequence>
<dbReference type="SUPFAM" id="SSF53955">
    <property type="entry name" value="Lysozyme-like"/>
    <property type="match status" value="1"/>
</dbReference>
<dbReference type="Gene3D" id="1.10.3810.10">
    <property type="entry name" value="Biosynthetic peptidoglycan transglycosylase-like"/>
    <property type="match status" value="1"/>
</dbReference>
<keyword evidence="24" id="KW-1185">Reference proteome</keyword>
<dbReference type="AlphaFoldDB" id="C1F6B5"/>
<evidence type="ECO:0000313" key="24">
    <source>
        <dbReference type="Proteomes" id="UP000002207"/>
    </source>
</evidence>
<dbReference type="InterPro" id="IPR050396">
    <property type="entry name" value="Glycosyltr_51/Transpeptidase"/>
</dbReference>
<dbReference type="PANTHER" id="PTHR32282:SF27">
    <property type="entry name" value="PENICILLIN-BINDING PROTEIN 1A"/>
    <property type="match status" value="1"/>
</dbReference>
<evidence type="ECO:0000256" key="9">
    <source>
        <dbReference type="ARBA" id="ARBA00022692"/>
    </source>
</evidence>
<dbReference type="FunFam" id="1.10.3810.10:FF:000003">
    <property type="entry name" value="Penicillin-binding protein 1a"/>
    <property type="match status" value="1"/>
</dbReference>
<evidence type="ECO:0000259" key="21">
    <source>
        <dbReference type="Pfam" id="PF00905"/>
    </source>
</evidence>
<evidence type="ECO:0000256" key="18">
    <source>
        <dbReference type="ARBA" id="ARBA00049902"/>
    </source>
</evidence>
<evidence type="ECO:0000256" key="19">
    <source>
        <dbReference type="ARBA" id="ARBA00060592"/>
    </source>
</evidence>
<keyword evidence="5" id="KW-0121">Carboxypeptidase</keyword>
<keyword evidence="12" id="KW-0573">Peptidoglycan synthesis</keyword>
<dbReference type="InParanoid" id="C1F6B5"/>
<keyword evidence="16" id="KW-0961">Cell wall biogenesis/degradation</keyword>
<dbReference type="GO" id="GO:0006508">
    <property type="term" value="P:proteolysis"/>
    <property type="evidence" value="ECO:0007669"/>
    <property type="project" value="UniProtKB-KW"/>
</dbReference>
<feature type="transmembrane region" description="Helical" evidence="20">
    <location>
        <begin position="38"/>
        <end position="64"/>
    </location>
</feature>
<evidence type="ECO:0000256" key="10">
    <source>
        <dbReference type="ARBA" id="ARBA00022801"/>
    </source>
</evidence>
<keyword evidence="7" id="KW-0328">Glycosyltransferase</keyword>
<evidence type="ECO:0000256" key="14">
    <source>
        <dbReference type="ARBA" id="ARBA00023136"/>
    </source>
</evidence>
<dbReference type="GO" id="GO:0016020">
    <property type="term" value="C:membrane"/>
    <property type="evidence" value="ECO:0007669"/>
    <property type="project" value="UniProtKB-SubCell"/>
</dbReference>
<dbReference type="FunCoup" id="C1F6B5">
    <property type="interactions" value="305"/>
</dbReference>
<comment type="subcellular location">
    <subcellularLocation>
        <location evidence="1">Membrane</location>
    </subcellularLocation>
</comment>
<organism evidence="23 24">
    <name type="scientific">Acidobacterium capsulatum (strain ATCC 51196 / DSM 11244 / BCRC 80197 / JCM 7670 / NBRC 15755 / NCIMB 13165 / 161)</name>
    <dbReference type="NCBI Taxonomy" id="240015"/>
    <lineage>
        <taxon>Bacteria</taxon>
        <taxon>Pseudomonadati</taxon>
        <taxon>Acidobacteriota</taxon>
        <taxon>Terriglobia</taxon>
        <taxon>Terriglobales</taxon>
        <taxon>Acidobacteriaceae</taxon>
        <taxon>Acidobacterium</taxon>
    </lineage>
</organism>
<dbReference type="KEGG" id="aca:ACP_3346"/>
<accession>C1F6B5</accession>
<dbReference type="GO" id="GO:0008658">
    <property type="term" value="F:penicillin binding"/>
    <property type="evidence" value="ECO:0007669"/>
    <property type="project" value="InterPro"/>
</dbReference>
<reference evidence="23 24" key="1">
    <citation type="journal article" date="2009" name="Appl. Environ. Microbiol.">
        <title>Three genomes from the phylum Acidobacteria provide insight into the lifestyles of these microorganisms in soils.</title>
        <authorList>
            <person name="Ward N.L."/>
            <person name="Challacombe J.F."/>
            <person name="Janssen P.H."/>
            <person name="Henrissat B."/>
            <person name="Coutinho P.M."/>
            <person name="Wu M."/>
            <person name="Xie G."/>
            <person name="Haft D.H."/>
            <person name="Sait M."/>
            <person name="Badger J."/>
            <person name="Barabote R.D."/>
            <person name="Bradley B."/>
            <person name="Brettin T.S."/>
            <person name="Brinkac L.M."/>
            <person name="Bruce D."/>
            <person name="Creasy T."/>
            <person name="Daugherty S.C."/>
            <person name="Davidsen T.M."/>
            <person name="DeBoy R.T."/>
            <person name="Detter J.C."/>
            <person name="Dodson R.J."/>
            <person name="Durkin A.S."/>
            <person name="Ganapathy A."/>
            <person name="Gwinn-Giglio M."/>
            <person name="Han C.S."/>
            <person name="Khouri H."/>
            <person name="Kiss H."/>
            <person name="Kothari S.P."/>
            <person name="Madupu R."/>
            <person name="Nelson K.E."/>
            <person name="Nelson W.C."/>
            <person name="Paulsen I."/>
            <person name="Penn K."/>
            <person name="Ren Q."/>
            <person name="Rosovitz M.J."/>
            <person name="Selengut J.D."/>
            <person name="Shrivastava S."/>
            <person name="Sullivan S.A."/>
            <person name="Tapia R."/>
            <person name="Thompson L.S."/>
            <person name="Watkins K.L."/>
            <person name="Yang Q."/>
            <person name="Yu C."/>
            <person name="Zafar N."/>
            <person name="Zhou L."/>
            <person name="Kuske C.R."/>
        </authorList>
    </citation>
    <scope>NUCLEOTIDE SEQUENCE [LARGE SCALE GENOMIC DNA]</scope>
    <source>
        <strain evidence="24">ATCC 51196 / DSM 11244 / BCRC 80197 / JCM 7670 / NBRC 15755 / NCIMB 13165 / 161</strain>
    </source>
</reference>
<dbReference type="eggNOG" id="COG5009">
    <property type="taxonomic scope" value="Bacteria"/>
</dbReference>
<dbReference type="InterPro" id="IPR023346">
    <property type="entry name" value="Lysozyme-like_dom_sf"/>
</dbReference>
<evidence type="ECO:0000256" key="16">
    <source>
        <dbReference type="ARBA" id="ARBA00023316"/>
    </source>
</evidence>
<evidence type="ECO:0000256" key="3">
    <source>
        <dbReference type="ARBA" id="ARBA00007090"/>
    </source>
</evidence>
<keyword evidence="6" id="KW-0645">Protease</keyword>
<dbReference type="NCBIfam" id="TIGR02074">
    <property type="entry name" value="PBP_1a_fam"/>
    <property type="match status" value="1"/>
</dbReference>
<evidence type="ECO:0000256" key="1">
    <source>
        <dbReference type="ARBA" id="ARBA00004370"/>
    </source>
</evidence>
<evidence type="ECO:0000256" key="5">
    <source>
        <dbReference type="ARBA" id="ARBA00022645"/>
    </source>
</evidence>
<dbReference type="GO" id="GO:0071555">
    <property type="term" value="P:cell wall organization"/>
    <property type="evidence" value="ECO:0007669"/>
    <property type="project" value="UniProtKB-KW"/>
</dbReference>
<dbReference type="CAZy" id="GT51">
    <property type="family name" value="Glycosyltransferase Family 51"/>
</dbReference>
<comment type="catalytic activity">
    <reaction evidence="18">
        <text>[GlcNAc-(1-&gt;4)-Mur2Ac(oyl-L-Ala-gamma-D-Glu-L-Lys-D-Ala-D-Ala)](n)-di-trans,octa-cis-undecaprenyl diphosphate + beta-D-GlcNAc-(1-&gt;4)-Mur2Ac(oyl-L-Ala-gamma-D-Glu-L-Lys-D-Ala-D-Ala)-di-trans,octa-cis-undecaprenyl diphosphate = [GlcNAc-(1-&gt;4)-Mur2Ac(oyl-L-Ala-gamma-D-Glu-L-Lys-D-Ala-D-Ala)](n+1)-di-trans,octa-cis-undecaprenyl diphosphate + di-trans,octa-cis-undecaprenyl diphosphate + H(+)</text>
        <dbReference type="Rhea" id="RHEA:23708"/>
        <dbReference type="Rhea" id="RHEA-COMP:9602"/>
        <dbReference type="Rhea" id="RHEA-COMP:9603"/>
        <dbReference type="ChEBI" id="CHEBI:15378"/>
        <dbReference type="ChEBI" id="CHEBI:58405"/>
        <dbReference type="ChEBI" id="CHEBI:60033"/>
        <dbReference type="ChEBI" id="CHEBI:78435"/>
        <dbReference type="EC" id="2.4.99.28"/>
    </reaction>
</comment>
<dbReference type="EC" id="2.4.99.28" evidence="17"/>
<keyword evidence="11" id="KW-0133">Cell shape</keyword>
<dbReference type="PANTHER" id="PTHR32282">
    <property type="entry name" value="BINDING PROTEIN TRANSPEPTIDASE, PUTATIVE-RELATED"/>
    <property type="match status" value="1"/>
</dbReference>
<evidence type="ECO:0000256" key="4">
    <source>
        <dbReference type="ARBA" id="ARBA00007739"/>
    </source>
</evidence>
<keyword evidence="13 20" id="KW-1133">Transmembrane helix</keyword>
<dbReference type="STRING" id="240015.ACP_3346"/>
<keyword evidence="10" id="KW-0378">Hydrolase</keyword>
<evidence type="ECO:0000256" key="12">
    <source>
        <dbReference type="ARBA" id="ARBA00022984"/>
    </source>
</evidence>
<evidence type="ECO:0000256" key="15">
    <source>
        <dbReference type="ARBA" id="ARBA00023268"/>
    </source>
</evidence>